<feature type="region of interest" description="Disordered" evidence="1">
    <location>
        <begin position="151"/>
        <end position="200"/>
    </location>
</feature>
<dbReference type="Proteomes" id="UP001153737">
    <property type="component" value="Chromosome 11"/>
</dbReference>
<evidence type="ECO:0000256" key="1">
    <source>
        <dbReference type="SAM" id="MobiDB-lite"/>
    </source>
</evidence>
<organism evidence="2 3">
    <name type="scientific">Phaedon cochleariae</name>
    <name type="common">Mustard beetle</name>
    <dbReference type="NCBI Taxonomy" id="80249"/>
    <lineage>
        <taxon>Eukaryota</taxon>
        <taxon>Metazoa</taxon>
        <taxon>Ecdysozoa</taxon>
        <taxon>Arthropoda</taxon>
        <taxon>Hexapoda</taxon>
        <taxon>Insecta</taxon>
        <taxon>Pterygota</taxon>
        <taxon>Neoptera</taxon>
        <taxon>Endopterygota</taxon>
        <taxon>Coleoptera</taxon>
        <taxon>Polyphaga</taxon>
        <taxon>Cucujiformia</taxon>
        <taxon>Chrysomeloidea</taxon>
        <taxon>Chrysomelidae</taxon>
        <taxon>Chrysomelinae</taxon>
        <taxon>Chrysomelini</taxon>
        <taxon>Phaedon</taxon>
    </lineage>
</organism>
<evidence type="ECO:0000313" key="2">
    <source>
        <dbReference type="EMBL" id="CAG9814646.1"/>
    </source>
</evidence>
<proteinExistence type="predicted"/>
<gene>
    <name evidence="2" type="ORF">PHAECO_LOCUS2509</name>
</gene>
<dbReference type="PANTHER" id="PTHR47526:SF3">
    <property type="entry name" value="PHD-TYPE DOMAIN-CONTAINING PROTEIN"/>
    <property type="match status" value="1"/>
</dbReference>
<name>A0A9N9S9B5_PHACE</name>
<feature type="region of interest" description="Disordered" evidence="1">
    <location>
        <begin position="238"/>
        <end position="269"/>
    </location>
</feature>
<evidence type="ECO:0000313" key="3">
    <source>
        <dbReference type="Proteomes" id="UP001153737"/>
    </source>
</evidence>
<evidence type="ECO:0008006" key="4">
    <source>
        <dbReference type="Google" id="ProtNLM"/>
    </source>
</evidence>
<protein>
    <recommendedName>
        <fullName evidence="4">SWIM-type domain-containing protein</fullName>
    </recommendedName>
</protein>
<dbReference type="OrthoDB" id="6757988at2759"/>
<feature type="compositionally biased region" description="Basic and acidic residues" evidence="1">
    <location>
        <begin position="153"/>
        <end position="186"/>
    </location>
</feature>
<dbReference type="PANTHER" id="PTHR47526">
    <property type="entry name" value="ATP-DEPENDENT DNA HELICASE"/>
    <property type="match status" value="1"/>
</dbReference>
<reference evidence="2" key="2">
    <citation type="submission" date="2022-10" db="EMBL/GenBank/DDBJ databases">
        <authorList>
            <consortium name="ENA_rothamsted_submissions"/>
            <consortium name="culmorum"/>
            <person name="King R."/>
        </authorList>
    </citation>
    <scope>NUCLEOTIDE SEQUENCE</scope>
</reference>
<accession>A0A9N9S9B5</accession>
<reference evidence="2" key="1">
    <citation type="submission" date="2022-01" db="EMBL/GenBank/DDBJ databases">
        <authorList>
            <person name="King R."/>
        </authorList>
    </citation>
    <scope>NUCLEOTIDE SEQUENCE</scope>
</reference>
<keyword evidence="3" id="KW-1185">Reference proteome</keyword>
<sequence>MTSRAQKILDLLPQGTKIPELTRKQYCNLVPNSNILSQISQNDTTPNTDEVNNYPVNENVLVATSSDVIESETQVLEEMPTITTLKPVVDTFDIELMPMVLVDDYSQILDIGIDNVSLNLPEADEEIDCTVDDTMYLQPSTSADITYCETNTIDDRPESPPISDRDVDYSPGSEHESGSDDSRNDAEMETNSTEEDVVSDVNGTSYIKTPWMVSPGQGNFNILRGRLELVSGTPSLGQCFTPKGESNSRSLSESRNTSELMRNSETRPKVSRWSVVEQSKIGRQNPVSKQCYYTGLQLKAYRSLLAYKYYESGFVIQVLAKRNNDETFVSRGKARHSQRSNEKPLQVWIIILKDSSISNAQCTRMAGLGEVCSHVAAVLFHLHARPEQNMACTEQLAT</sequence>
<dbReference type="EMBL" id="OU896717">
    <property type="protein sequence ID" value="CAG9814646.1"/>
    <property type="molecule type" value="Genomic_DNA"/>
</dbReference>
<dbReference type="AlphaFoldDB" id="A0A9N9S9B5"/>
<feature type="compositionally biased region" description="Low complexity" evidence="1">
    <location>
        <begin position="247"/>
        <end position="260"/>
    </location>
</feature>